<feature type="compositionally biased region" description="Basic and acidic residues" evidence="1">
    <location>
        <begin position="145"/>
        <end position="174"/>
    </location>
</feature>
<dbReference type="RefSeq" id="WP_136864011.1">
    <property type="nucleotide sequence ID" value="NZ_SWCJ01000011.1"/>
</dbReference>
<dbReference type="AlphaFoldDB" id="A0A4U1BNE7"/>
<feature type="transmembrane region" description="Helical" evidence="2">
    <location>
        <begin position="6"/>
        <end position="28"/>
    </location>
</feature>
<dbReference type="Pfam" id="PF04186">
    <property type="entry name" value="FxsA"/>
    <property type="match status" value="1"/>
</dbReference>
<sequence length="174" mass="18953">MVFYLFLLFAVMPIIEISVLVQVGTALGTLPTIGLVLLTAALGASLVRSQGLSTLIQVQSKLAQGQVPGTQIVEAMMLAVAGVLLVTPGFVTDLFGLIILTPATRKPIATWLLGKFQIRAMHSQGGFGQFHGEFHSQQNPFEQRSPFENKQDGETLEGEFERKEDIKGNLKDDR</sequence>
<keyword evidence="4" id="KW-1185">Reference proteome</keyword>
<dbReference type="Proteomes" id="UP000305675">
    <property type="component" value="Unassembled WGS sequence"/>
</dbReference>
<accession>A0A4U1BNE7</accession>
<keyword evidence="2" id="KW-1133">Transmembrane helix</keyword>
<dbReference type="PANTHER" id="PTHR35335:SF1">
    <property type="entry name" value="UPF0716 PROTEIN FXSA"/>
    <property type="match status" value="1"/>
</dbReference>
<gene>
    <name evidence="3" type="ORF">FCL42_13815</name>
</gene>
<name>A0A4U1BNE7_9GAMM</name>
<dbReference type="EMBL" id="SWCJ01000011">
    <property type="protein sequence ID" value="TKB53651.1"/>
    <property type="molecule type" value="Genomic_DNA"/>
</dbReference>
<keyword evidence="2" id="KW-0472">Membrane</keyword>
<dbReference type="NCBIfam" id="NF008528">
    <property type="entry name" value="PRK11463.1-2"/>
    <property type="match status" value="1"/>
</dbReference>
<protein>
    <submittedName>
        <fullName evidence="3">FxsA family protein</fullName>
    </submittedName>
</protein>
<reference evidence="3 4" key="1">
    <citation type="submission" date="2019-04" db="EMBL/GenBank/DDBJ databases">
        <authorList>
            <person name="Hwang J.C."/>
        </authorList>
    </citation>
    <scope>NUCLEOTIDE SEQUENCE [LARGE SCALE GENOMIC DNA]</scope>
    <source>
        <strain evidence="3 4">IMCC35002</strain>
    </source>
</reference>
<comment type="caution">
    <text evidence="3">The sequence shown here is derived from an EMBL/GenBank/DDBJ whole genome shotgun (WGS) entry which is preliminary data.</text>
</comment>
<evidence type="ECO:0000313" key="3">
    <source>
        <dbReference type="EMBL" id="TKB53651.1"/>
    </source>
</evidence>
<evidence type="ECO:0000256" key="2">
    <source>
        <dbReference type="SAM" id="Phobius"/>
    </source>
</evidence>
<evidence type="ECO:0000313" key="4">
    <source>
        <dbReference type="Proteomes" id="UP000305675"/>
    </source>
</evidence>
<organism evidence="3 4">
    <name type="scientific">Ferrimonas aestuarii</name>
    <dbReference type="NCBI Taxonomy" id="2569539"/>
    <lineage>
        <taxon>Bacteria</taxon>
        <taxon>Pseudomonadati</taxon>
        <taxon>Pseudomonadota</taxon>
        <taxon>Gammaproteobacteria</taxon>
        <taxon>Alteromonadales</taxon>
        <taxon>Ferrimonadaceae</taxon>
        <taxon>Ferrimonas</taxon>
    </lineage>
</organism>
<proteinExistence type="predicted"/>
<feature type="region of interest" description="Disordered" evidence="1">
    <location>
        <begin position="132"/>
        <end position="174"/>
    </location>
</feature>
<dbReference type="GO" id="GO:0016020">
    <property type="term" value="C:membrane"/>
    <property type="evidence" value="ECO:0007669"/>
    <property type="project" value="InterPro"/>
</dbReference>
<evidence type="ECO:0000256" key="1">
    <source>
        <dbReference type="SAM" id="MobiDB-lite"/>
    </source>
</evidence>
<feature type="transmembrane region" description="Helical" evidence="2">
    <location>
        <begin position="35"/>
        <end position="56"/>
    </location>
</feature>
<dbReference type="OrthoDB" id="9792788at2"/>
<dbReference type="PANTHER" id="PTHR35335">
    <property type="entry name" value="UPF0716 PROTEIN FXSA"/>
    <property type="match status" value="1"/>
</dbReference>
<dbReference type="InterPro" id="IPR007313">
    <property type="entry name" value="FxsA"/>
</dbReference>
<keyword evidence="2" id="KW-0812">Transmembrane</keyword>
<feature type="transmembrane region" description="Helical" evidence="2">
    <location>
        <begin position="76"/>
        <end position="100"/>
    </location>
</feature>